<sequence length="187" mass="21500">MFGIGRKKVYLGQSARLLTHTLHDFPDTDYSQVEEVRNNFNEDEIKTINLELNLLKYIALQFEFMIVSLEKGSNLDSHDLSQSTAYAMRLAFEDFGYQGEALDNYANKFIEDFAHITENLSQLDSISRDIIQTTIAQTFTKNFLENTIGIKSNGEKRTVIMFHSTSIIVGVSSLMKDFLKQYKIIEF</sequence>
<organism evidence="1 2">
    <name type="scientific">Paenibacillus donghaensis</name>
    <dbReference type="NCBI Taxonomy" id="414771"/>
    <lineage>
        <taxon>Bacteria</taxon>
        <taxon>Bacillati</taxon>
        <taxon>Bacillota</taxon>
        <taxon>Bacilli</taxon>
        <taxon>Bacillales</taxon>
        <taxon>Paenibacillaceae</taxon>
        <taxon>Paenibacillus</taxon>
    </lineage>
</organism>
<accession>A0A2Z2KUA7</accession>
<dbReference type="RefSeq" id="WP_087919613.1">
    <property type="nucleotide sequence ID" value="NZ_CP021780.1"/>
</dbReference>
<name>A0A2Z2KUA7_9BACL</name>
<gene>
    <name evidence="1" type="ORF">B9T62_35930</name>
</gene>
<evidence type="ECO:0000313" key="1">
    <source>
        <dbReference type="EMBL" id="ASA25652.1"/>
    </source>
</evidence>
<reference evidence="1 2" key="1">
    <citation type="submission" date="2017-06" db="EMBL/GenBank/DDBJ databases">
        <title>Complete genome sequence of Paenibacillus donghaensis KCTC 13049T isolated from East Sea sediment, South Korea.</title>
        <authorList>
            <person name="Jung B.K."/>
            <person name="Hong S.-J."/>
            <person name="Shin J.-H."/>
        </authorList>
    </citation>
    <scope>NUCLEOTIDE SEQUENCE [LARGE SCALE GENOMIC DNA]</scope>
    <source>
        <strain evidence="1 2">KCTC 13049</strain>
    </source>
</reference>
<dbReference type="Proteomes" id="UP000249890">
    <property type="component" value="Chromosome"/>
</dbReference>
<proteinExistence type="predicted"/>
<dbReference type="AlphaFoldDB" id="A0A2Z2KUA7"/>
<evidence type="ECO:0000313" key="2">
    <source>
        <dbReference type="Proteomes" id="UP000249890"/>
    </source>
</evidence>
<keyword evidence="2" id="KW-1185">Reference proteome</keyword>
<dbReference type="KEGG" id="pdh:B9T62_35930"/>
<protein>
    <submittedName>
        <fullName evidence="1">Uncharacterized protein</fullName>
    </submittedName>
</protein>
<dbReference type="EMBL" id="CP021780">
    <property type="protein sequence ID" value="ASA25652.1"/>
    <property type="molecule type" value="Genomic_DNA"/>
</dbReference>